<sequence length="612" mass="66576">MNPKLLLALAALAAGLAWAGPCADADVVLEVERPPAVLGGAEFQLDGDVLTFSEGACLEAGGAEMTAARIVYDRAAGVLRAEAVAGGFAGWAFRAPRLLGEGEALVLEQPVFERGDAVVRAARARFEGGRAELATIEARTSRYRFSAASGRLAGEVFTAEEVRSTPCKCGNALELAARRATFRFEDEELVLQQGTFRLYGAALARPERLRLELDQPLDLRFPLRLSYGAGWNFGVEGLPLPAPDEAFGRWNTRLTLLAEGVGGAPAPGKTEAVRFAVEHASGGRRLRFGLRPARTWDGAAWRRRVEPDVRLSDGPLDFRIGWSATLNRSVAAFTLARAYDLGGLRLRPFARLAHEEQTGLAAGADGRLVAADRSFGGLKLRLELPYLLAFYPDAAPYAWGGGRAELRYREGWRLWAEAYGMRGRPRYGYEARTAREGAGFEAGRTLRVSASYRRAVRYDLAAGAVSREERSYAARLDYDAAWGTLAAAWRREQRRDGAGAPLGGDERWTLAATRAESEAELAWWRGWDAAGNPGYSELRLAYRPAAPGCAGGWTLAPSLGWDLLRGRVSRAGLELTLNDCCFAWTLGYQGVFLPQRPGEAAGHQVRFGVRLR</sequence>
<feature type="chain" id="PRO_5021776037" description="LPS-assembly protein LptD" evidence="1">
    <location>
        <begin position="20"/>
        <end position="612"/>
    </location>
</feature>
<dbReference type="AlphaFoldDB" id="A0A511RK60"/>
<dbReference type="EMBL" id="BJXN01000005">
    <property type="protein sequence ID" value="GEM89467.1"/>
    <property type="molecule type" value="Genomic_DNA"/>
</dbReference>
<comment type="caution">
    <text evidence="2">The sequence shown here is derived from an EMBL/GenBank/DDBJ whole genome shotgun (WGS) entry which is preliminary data.</text>
</comment>
<proteinExistence type="predicted"/>
<dbReference type="RefSeq" id="WP_147146313.1">
    <property type="nucleotide sequence ID" value="NZ_BJXN01000005.1"/>
</dbReference>
<evidence type="ECO:0000313" key="2">
    <source>
        <dbReference type="EMBL" id="GEM89467.1"/>
    </source>
</evidence>
<keyword evidence="1" id="KW-0732">Signal</keyword>
<organism evidence="2 3">
    <name type="scientific">Oceanithermus desulfurans NBRC 100063</name>
    <dbReference type="NCBI Taxonomy" id="1227550"/>
    <lineage>
        <taxon>Bacteria</taxon>
        <taxon>Thermotogati</taxon>
        <taxon>Deinococcota</taxon>
        <taxon>Deinococci</taxon>
        <taxon>Thermales</taxon>
        <taxon>Thermaceae</taxon>
        <taxon>Oceanithermus</taxon>
    </lineage>
</organism>
<accession>A0A511RK60</accession>
<dbReference type="Proteomes" id="UP000321827">
    <property type="component" value="Unassembled WGS sequence"/>
</dbReference>
<evidence type="ECO:0000313" key="3">
    <source>
        <dbReference type="Proteomes" id="UP000321827"/>
    </source>
</evidence>
<dbReference type="OrthoDB" id="28876at2"/>
<name>A0A511RK60_9DEIN</name>
<protein>
    <recommendedName>
        <fullName evidence="4">LPS-assembly protein LptD</fullName>
    </recommendedName>
</protein>
<reference evidence="2 3" key="1">
    <citation type="submission" date="2019-07" db="EMBL/GenBank/DDBJ databases">
        <title>Whole genome shotgun sequence of Oceanithermus desulfurans NBRC 100063.</title>
        <authorList>
            <person name="Hosoyama A."/>
            <person name="Uohara A."/>
            <person name="Ohji S."/>
            <person name="Ichikawa N."/>
        </authorList>
    </citation>
    <scope>NUCLEOTIDE SEQUENCE [LARGE SCALE GENOMIC DNA]</scope>
    <source>
        <strain evidence="2 3">NBRC 100063</strain>
    </source>
</reference>
<gene>
    <name evidence="2" type="ORF">ODE01S_09010</name>
</gene>
<evidence type="ECO:0008006" key="4">
    <source>
        <dbReference type="Google" id="ProtNLM"/>
    </source>
</evidence>
<evidence type="ECO:0000256" key="1">
    <source>
        <dbReference type="SAM" id="SignalP"/>
    </source>
</evidence>
<feature type="signal peptide" evidence="1">
    <location>
        <begin position="1"/>
        <end position="19"/>
    </location>
</feature>